<dbReference type="AlphaFoldDB" id="Q0V7I6"/>
<gene>
    <name evidence="5" type="ORF">SNOG_00028</name>
</gene>
<dbReference type="VEuPathDB" id="FungiDB:JI435_425560"/>
<dbReference type="PANTHER" id="PTHR42877">
    <property type="entry name" value="L-ORNITHINE N(5)-MONOOXYGENASE-RELATED"/>
    <property type="match status" value="1"/>
</dbReference>
<dbReference type="VEuPathDB" id="FungiDB:JI435_425550"/>
<evidence type="ECO:0000313" key="5">
    <source>
        <dbReference type="EMBL" id="EAT91523.1"/>
    </source>
</evidence>
<dbReference type="EMBL" id="CH445325">
    <property type="protein sequence ID" value="EAT91523.1"/>
    <property type="molecule type" value="Genomic_DNA"/>
</dbReference>
<comment type="similarity">
    <text evidence="1">Belongs to the FAD-binding monooxygenase family.</text>
</comment>
<dbReference type="InterPro" id="IPR051209">
    <property type="entry name" value="FAD-bind_Monooxygenase_sf"/>
</dbReference>
<dbReference type="KEGG" id="pno:SNOG_00028"/>
<keyword evidence="2" id="KW-0285">Flavoprotein</keyword>
<dbReference type="GeneID" id="5968161"/>
<dbReference type="GO" id="GO:0050661">
    <property type="term" value="F:NADP binding"/>
    <property type="evidence" value="ECO:0007669"/>
    <property type="project" value="InterPro"/>
</dbReference>
<evidence type="ECO:0000256" key="1">
    <source>
        <dbReference type="ARBA" id="ARBA00010139"/>
    </source>
</evidence>
<dbReference type="PANTHER" id="PTHR42877:SF1">
    <property type="entry name" value="FAD-BINDING MONOOXYGENASE STCW"/>
    <property type="match status" value="1"/>
</dbReference>
<dbReference type="Pfam" id="PF00743">
    <property type="entry name" value="FMO-like"/>
    <property type="match status" value="1"/>
</dbReference>
<dbReference type="RefSeq" id="XP_001790726.1">
    <property type="nucleotide sequence ID" value="XM_001790674.1"/>
</dbReference>
<keyword evidence="3" id="KW-0274">FAD</keyword>
<dbReference type="GO" id="GO:0004497">
    <property type="term" value="F:monooxygenase activity"/>
    <property type="evidence" value="ECO:0000318"/>
    <property type="project" value="GO_Central"/>
</dbReference>
<proteinExistence type="inferred from homology"/>
<dbReference type="GO" id="GO:0050660">
    <property type="term" value="F:flavin adenine dinucleotide binding"/>
    <property type="evidence" value="ECO:0007669"/>
    <property type="project" value="InterPro"/>
</dbReference>
<name>Q0V7I6_PHANO</name>
<dbReference type="GO" id="GO:0004499">
    <property type="term" value="F:N,N-dimethylaniline monooxygenase activity"/>
    <property type="evidence" value="ECO:0007669"/>
    <property type="project" value="InterPro"/>
</dbReference>
<reference evidence="6" key="1">
    <citation type="journal article" date="2007" name="Plant Cell">
        <title>Dothideomycete-plant interactions illuminated by genome sequencing and EST analysis of the wheat pathogen Stagonospora nodorum.</title>
        <authorList>
            <person name="Hane J.K."/>
            <person name="Lowe R.G."/>
            <person name="Solomon P.S."/>
            <person name="Tan K.C."/>
            <person name="Schoch C.L."/>
            <person name="Spatafora J.W."/>
            <person name="Crous P.W."/>
            <person name="Kodira C."/>
            <person name="Birren B.W."/>
            <person name="Galagan J.E."/>
            <person name="Torriani S.F."/>
            <person name="McDonald B.A."/>
            <person name="Oliver R.P."/>
        </authorList>
    </citation>
    <scope>NUCLEOTIDE SEQUENCE [LARGE SCALE GENOMIC DNA]</scope>
    <source>
        <strain evidence="6">SN15 / ATCC MYA-4574 / FGSC 10173</strain>
    </source>
</reference>
<dbReference type="InterPro" id="IPR020946">
    <property type="entry name" value="Flavin_mOase-like"/>
</dbReference>
<keyword evidence="4" id="KW-0560">Oxidoreductase</keyword>
<accession>Q0V7I6</accession>
<dbReference type="InterPro" id="IPR036188">
    <property type="entry name" value="FAD/NAD-bd_sf"/>
</dbReference>
<dbReference type="Proteomes" id="UP000001055">
    <property type="component" value="Unassembled WGS sequence"/>
</dbReference>
<evidence type="ECO:0000313" key="6">
    <source>
        <dbReference type="Proteomes" id="UP000001055"/>
    </source>
</evidence>
<dbReference type="SUPFAM" id="SSF51905">
    <property type="entry name" value="FAD/NAD(P)-binding domain"/>
    <property type="match status" value="2"/>
</dbReference>
<evidence type="ECO:0000256" key="3">
    <source>
        <dbReference type="ARBA" id="ARBA00022827"/>
    </source>
</evidence>
<organism evidence="5 6">
    <name type="scientific">Phaeosphaeria nodorum (strain SN15 / ATCC MYA-4574 / FGSC 10173)</name>
    <name type="common">Glume blotch fungus</name>
    <name type="synonym">Parastagonospora nodorum</name>
    <dbReference type="NCBI Taxonomy" id="321614"/>
    <lineage>
        <taxon>Eukaryota</taxon>
        <taxon>Fungi</taxon>
        <taxon>Dikarya</taxon>
        <taxon>Ascomycota</taxon>
        <taxon>Pezizomycotina</taxon>
        <taxon>Dothideomycetes</taxon>
        <taxon>Pleosporomycetidae</taxon>
        <taxon>Pleosporales</taxon>
        <taxon>Pleosporineae</taxon>
        <taxon>Phaeosphaeriaceae</taxon>
        <taxon>Parastagonospora</taxon>
    </lineage>
</organism>
<protein>
    <submittedName>
        <fullName evidence="5">Uncharacterized protein</fullName>
    </submittedName>
</protein>
<dbReference type="Gene3D" id="3.50.50.60">
    <property type="entry name" value="FAD/NAD(P)-binding domain"/>
    <property type="match status" value="1"/>
</dbReference>
<sequence length="321" mass="36703">MPHAKRRAISPTLAPYERIRPEETLNGTPKLKRHILIIGAVPFIAHHFQRDLASSFRFQITEKNYDVGDTWLENTYPGCTCGVPSDIYQYSFAPSKDWSTLFDSSGEIQNYLSRMVKRFSLHTHIEFDMVVEKCIWDEKRRKWLVNTRCEGIVAQGREADVVTIAAGIFNHYQNPEIPALETFKGIMMHTADWNHIVDLAGKKIGIIGAGASSFESYYNTLFPVFYRDSSTQHRKRQEMAAWMSGRIKDEDMRQKLVPKYELGCRRISPRESFLDAIQQDNVECVFEPIVSCKPKGLQTQAGAKQLDVIVAATGFNTSFRP</sequence>
<dbReference type="InParanoid" id="Q0V7I6"/>
<evidence type="ECO:0000256" key="2">
    <source>
        <dbReference type="ARBA" id="ARBA00022630"/>
    </source>
</evidence>
<evidence type="ECO:0000256" key="4">
    <source>
        <dbReference type="ARBA" id="ARBA00023002"/>
    </source>
</evidence>